<evidence type="ECO:0000313" key="9">
    <source>
        <dbReference type="Proteomes" id="UP000010411"/>
    </source>
</evidence>
<dbReference type="SUPFAM" id="SSF56801">
    <property type="entry name" value="Acetyl-CoA synthetase-like"/>
    <property type="match status" value="2"/>
</dbReference>
<dbReference type="Gene3D" id="3.40.50.980">
    <property type="match status" value="2"/>
</dbReference>
<dbReference type="SUPFAM" id="SSF52777">
    <property type="entry name" value="CoA-dependent acyltransferases"/>
    <property type="match status" value="4"/>
</dbReference>
<dbReference type="FunFam" id="1.10.1200.10:FF:000016">
    <property type="entry name" value="Non-ribosomal peptide synthase"/>
    <property type="match status" value="1"/>
</dbReference>
<proteinExistence type="inferred from homology"/>
<dbReference type="PANTHER" id="PTHR45527">
    <property type="entry name" value="NONRIBOSOMAL PEPTIDE SYNTHETASE"/>
    <property type="match status" value="1"/>
</dbReference>
<dbReference type="Pfam" id="PF00501">
    <property type="entry name" value="AMP-binding"/>
    <property type="match status" value="2"/>
</dbReference>
<name>L1KLE4_9ACTN</name>
<dbReference type="Pfam" id="PF13193">
    <property type="entry name" value="AMP-binding_C"/>
    <property type="match status" value="2"/>
</dbReference>
<dbReference type="InterPro" id="IPR006162">
    <property type="entry name" value="Ppantetheine_attach_site"/>
</dbReference>
<dbReference type="InterPro" id="IPR010071">
    <property type="entry name" value="AA_adenyl_dom"/>
</dbReference>
<keyword evidence="3" id="KW-0596">Phosphopantetheine</keyword>
<protein>
    <submittedName>
        <fullName evidence="8">Putative tyrocidine synthetase TycB</fullName>
    </submittedName>
</protein>
<dbReference type="InterPro" id="IPR020806">
    <property type="entry name" value="PKS_PP-bd"/>
</dbReference>
<sequence length="2513" mass="271268">MEFGIEDIWPLAPLQEGLLFHAEYEAEGGDVYNRQMSIDLEGEIDPAALHAAAVTLLRRHPNLRAGFLTMGASGPVQVVAKDVTVPWREVDVSDESAETSEKRARAVAEEEYRARFDMARPPLVRFVLLRLGERRHRLVLTNHHILWDGWSLPLLVRELVALYERGGDDTGLAPAASYRAYVAWLAGQDRDVALAAWREALAGLSAPSLLAPGHEVARSAVRRGLVTHRLPQALTSRLGEWARARGVTVNTVMQMCWALLLSGMTGREDVVFGITVSGRPAELADVDAMVGLFINTLPLRVRLRADEPVGDLAARIQGEQAALLPHQHLGLSHIQRLADTDTGGDLFDTVMVFQNYPHAGQKYSASAAKLTVATTGGDSPHYSLALTVVPDSALLFRLDYRADLFDQPAVAELAARLERLVEQAVADPQARAGQLDLLGEDERRLLLTERTGSTDDLLAGGWVELFQAQVERTPDAVALVGPDEDEGPLTYRELDERANRLAHWLIGRAVGPEDIVAIAVPRGVRMMVATLAVLKAGAAYLPIDPDHPTDRITSMVQDVRPRLALVTAATAEALPTVTGVTVTVIDEPPMIGTLATLPATRPTDEDRTSPLRDTHPAYIIFTSGSTGGPKGVVVPHRGLANYVSWLQRTCRLTPDDRVLLKTPVTFDGSVIELFWPLTVGARLVLAKPGGHQDAHYLTEVIATEQVTCVQFVPSMLDVFVDEPAAARCTSLRQVLCGGEALPQDVVDRVTRLLPVEVYNLYGPTEVTVDATGGRVFADADDGVPIGRPVANTRLYVVDTALRLVPAGATGELYVAGAGLARGYAGRAGLTAGRFVACPFEPGGERMYRTGDLVRRRPDGQLEYLGRADDQVKIRGFRIEPGEIEAVLLRHTDVRQAAVVVREDRPGSGRNLVAYLVPAAPAGAGAHTAHLDTASVRDFAMRALPDYMVPTAFVVLKTLPLTANGKLDRRALPAPDSTALVTLRPPRTPQEEVLCGVFAELLGLPRVGVDDDFFALGGQSLLVMRLVARTRALLGAELSARDVFKAPTVAGLAQLLVRDDSARPALKAVQRPERVPLSFAQRRLWFLYQLEGPSTTYNVPLTLRLSGRLDRTALEAALADVVGRHESLRTVFAEVAGVPFQRILDAGEARPELRVSEADAAGLDARLAEAAEYRFDLGTEMPLRAELFTLGPDEQVLQVLVHHIASDGWSMTPLARDLAAAYAARCQGLEPDWPDLPVQYADYTLWQRELLGEESDAGSLFARQLAYWTRQLAGLPEHLQLPADRPRPPVASHRGDIARVELSPELHAGLADMCRRTGSSMFMVLQAALAALFTRLGAGTDIPIGSPIAGRTDQELDELVGCFVNTLVIRTDTSGDPTFSELLGRVRENALAAYTHQDVPFENLVEVLNPARSLSYNPLFQTILALQNVPLGEFDLPGLHVSTMSMPVRTAKFDLVFNLRERYRPDGGSGGVTGAVEYATDLFDLATVETLVARWTRLLEAVVADPDTAVSRIDMLSDDERARLLHGPADRAAEGVENVVSKAFEARVALAPDAVAVAAGDVSLTYGELNLRANRFAHLLRKRGVGAEQIVALVLPRSPELLVAVLGVLKAGAAYLPVDPEYPRSRIEFMLSDARPSLIVDDPQTVRETEAYPETDPEVAVDARQPAYVIYTSGSTGRPKGVVVSYAGVGALHAASVERLAIDDGSRILQFASPSFDASFWDITNALLSGATLVLASPTEPLTALTDLRLAVTHVLVPPSVLAAVAEDDVPASTTLVVGGEACPPGLVERWSPGRRLVNAYGPTEATVCATMSGPLSVLSPTPPPIGRPIANTNAFVLDAGLRPVPTGVAGELYVAGPGLARGYLGQPGLTAERFVAGPYGPPGSRMYRTGDVVRWRRDGELEFLGRADEQAKVRGFRIEPGEIEAVLAAHPRLAQAKVIVRQDRPGDKRLVAYVVAAPIPQESTVLTDDVLAHLRERLPEYLVPSAIVVLDRLPLTPNGKVDRNALPAPEPVAQGSARTPREQPLTARQRTLCELFAETLGVEETGLDDGFFALGGHSLLTVRLVRAINQRFGTHLPLNVIFEHETPAALDALLGADGTDEETGAEGQALPPDLAAEISLDPSITAQGGYDGSDFAAPDAVLLTGATGFVGSFILREVLERTSADVYCLVRAGTPADALARLRRSQERYGLWDDRFGARIVPVPGDLAEPLLGLPADRFDDLARRINVVYHNGARVNHLESYGQLRATNVSGVREVFRLAARHRIKPVHQISTVGTLAAAPGKDPDTLPEDWLSPPDAIGTNGYVCTKWVGEAIGRLARDRGIPTATYRLARISGHTETGAMGPDDAFWHKVRACAEIGARPVRDDGTVERQNLVPVDFAARAFVHLALTQRPDGRIYNIAAPAGTAEDAVLDYAQEFGYPMERVSPSVWRKRVEKAAADTPVSRTGSLHAVALLSSGTRAVPGNVPTRYDRRNLLAGLADAGWDFPAVGPEILERYFSYFVAGGLLPPPDRS</sequence>
<dbReference type="GO" id="GO:0008610">
    <property type="term" value="P:lipid biosynthetic process"/>
    <property type="evidence" value="ECO:0007669"/>
    <property type="project" value="UniProtKB-ARBA"/>
</dbReference>
<evidence type="ECO:0000256" key="1">
    <source>
        <dbReference type="ARBA" id="ARBA00001957"/>
    </source>
</evidence>
<comment type="similarity">
    <text evidence="2">Belongs to the ATP-dependent AMP-binding enzyme family.</text>
</comment>
<dbReference type="PROSITE" id="PS00455">
    <property type="entry name" value="AMP_BINDING"/>
    <property type="match status" value="2"/>
</dbReference>
<dbReference type="GO" id="GO:0072330">
    <property type="term" value="P:monocarboxylic acid biosynthetic process"/>
    <property type="evidence" value="ECO:0007669"/>
    <property type="project" value="UniProtKB-ARBA"/>
</dbReference>
<dbReference type="PROSITE" id="PS50075">
    <property type="entry name" value="CARRIER"/>
    <property type="match status" value="2"/>
</dbReference>
<dbReference type="InterPro" id="IPR042099">
    <property type="entry name" value="ANL_N_sf"/>
</dbReference>
<dbReference type="Gene3D" id="3.40.50.720">
    <property type="entry name" value="NAD(P)-binding Rossmann-like Domain"/>
    <property type="match status" value="1"/>
</dbReference>
<dbReference type="SMART" id="SM00823">
    <property type="entry name" value="PKS_PP"/>
    <property type="match status" value="2"/>
</dbReference>
<dbReference type="NCBIfam" id="TIGR01733">
    <property type="entry name" value="AA-adenyl-dom"/>
    <property type="match status" value="2"/>
</dbReference>
<keyword evidence="5" id="KW-0436">Ligase</keyword>
<dbReference type="FunFam" id="3.30.559.30:FF:000001">
    <property type="entry name" value="Non-ribosomal peptide synthetase"/>
    <property type="match status" value="1"/>
</dbReference>
<dbReference type="PROSITE" id="PS00012">
    <property type="entry name" value="PHOSPHOPANTETHEINE"/>
    <property type="match status" value="1"/>
</dbReference>
<dbReference type="InterPro" id="IPR036736">
    <property type="entry name" value="ACP-like_sf"/>
</dbReference>
<evidence type="ECO:0000259" key="7">
    <source>
        <dbReference type="PROSITE" id="PS50075"/>
    </source>
</evidence>
<evidence type="ECO:0000256" key="6">
    <source>
        <dbReference type="SAM" id="MobiDB-lite"/>
    </source>
</evidence>
<dbReference type="CDD" id="cd05235">
    <property type="entry name" value="SDR_e1"/>
    <property type="match status" value="1"/>
</dbReference>
<dbReference type="GO" id="GO:0031177">
    <property type="term" value="F:phosphopantetheine binding"/>
    <property type="evidence" value="ECO:0007669"/>
    <property type="project" value="InterPro"/>
</dbReference>
<dbReference type="Pfam" id="PF00550">
    <property type="entry name" value="PP-binding"/>
    <property type="match status" value="2"/>
</dbReference>
<dbReference type="SUPFAM" id="SSF47336">
    <property type="entry name" value="ACP-like"/>
    <property type="match status" value="2"/>
</dbReference>
<evidence type="ECO:0000313" key="8">
    <source>
        <dbReference type="EMBL" id="EKX61417.1"/>
    </source>
</evidence>
<reference evidence="8 9" key="1">
    <citation type="submission" date="2012-11" db="EMBL/GenBank/DDBJ databases">
        <authorList>
            <person name="Huguet-Tapia J.C."/>
            <person name="Durkin A.S."/>
            <person name="Pettis G.S."/>
            <person name="Badger J.H."/>
        </authorList>
    </citation>
    <scope>NUCLEOTIDE SEQUENCE [LARGE SCALE GENOMIC DNA]</scope>
    <source>
        <strain evidence="8 9">91-03</strain>
    </source>
</reference>
<feature type="domain" description="Carrier" evidence="7">
    <location>
        <begin position="2023"/>
        <end position="2098"/>
    </location>
</feature>
<dbReference type="GO" id="GO:0017000">
    <property type="term" value="P:antibiotic biosynthetic process"/>
    <property type="evidence" value="ECO:0007669"/>
    <property type="project" value="UniProtKB-ARBA"/>
</dbReference>
<dbReference type="Gene3D" id="1.10.1200.10">
    <property type="entry name" value="ACP-like"/>
    <property type="match status" value="2"/>
</dbReference>
<evidence type="ECO:0000256" key="2">
    <source>
        <dbReference type="ARBA" id="ARBA00006432"/>
    </source>
</evidence>
<dbReference type="GO" id="GO:0016874">
    <property type="term" value="F:ligase activity"/>
    <property type="evidence" value="ECO:0007669"/>
    <property type="project" value="UniProtKB-KW"/>
</dbReference>
<dbReference type="FunFam" id="3.40.50.980:FF:000001">
    <property type="entry name" value="Non-ribosomal peptide synthetase"/>
    <property type="match status" value="2"/>
</dbReference>
<dbReference type="PANTHER" id="PTHR45527:SF1">
    <property type="entry name" value="FATTY ACID SYNTHASE"/>
    <property type="match status" value="1"/>
</dbReference>
<dbReference type="InterPro" id="IPR023213">
    <property type="entry name" value="CAT-like_dom_sf"/>
</dbReference>
<dbReference type="PATRIC" id="fig|698759.3.peg.7863"/>
<dbReference type="FunFam" id="3.30.559.10:FF:000012">
    <property type="entry name" value="Non-ribosomal peptide synthetase"/>
    <property type="match status" value="1"/>
</dbReference>
<gene>
    <name evidence="8" type="ORF">STRIP9103_09143</name>
</gene>
<dbReference type="GO" id="GO:0044550">
    <property type="term" value="P:secondary metabolite biosynthetic process"/>
    <property type="evidence" value="ECO:0007669"/>
    <property type="project" value="UniProtKB-ARBA"/>
</dbReference>
<dbReference type="InterPro" id="IPR045851">
    <property type="entry name" value="AMP-bd_C_sf"/>
</dbReference>
<dbReference type="InterPro" id="IPR036291">
    <property type="entry name" value="NAD(P)-bd_dom_sf"/>
</dbReference>
<dbReference type="OrthoDB" id="2472181at2"/>
<dbReference type="NCBIfam" id="TIGR01746">
    <property type="entry name" value="Thioester-redct"/>
    <property type="match status" value="1"/>
</dbReference>
<dbReference type="InterPro" id="IPR009081">
    <property type="entry name" value="PP-bd_ACP"/>
</dbReference>
<dbReference type="GO" id="GO:0043041">
    <property type="term" value="P:amino acid activation for nonribosomal peptide biosynthetic process"/>
    <property type="evidence" value="ECO:0007669"/>
    <property type="project" value="TreeGrafter"/>
</dbReference>
<dbReference type="RefSeq" id="WP_009336427.1">
    <property type="nucleotide sequence ID" value="NZ_AEJC01000599.1"/>
</dbReference>
<dbReference type="Pfam" id="PF07993">
    <property type="entry name" value="NAD_binding_4"/>
    <property type="match status" value="1"/>
</dbReference>
<dbReference type="SUPFAM" id="SSF51735">
    <property type="entry name" value="NAD(P)-binding Rossmann-fold domains"/>
    <property type="match status" value="1"/>
</dbReference>
<dbReference type="Gene3D" id="3.30.559.30">
    <property type="entry name" value="Nonribosomal peptide synthetase, condensation domain"/>
    <property type="match status" value="2"/>
</dbReference>
<dbReference type="FunFam" id="3.40.50.980:FF:000002">
    <property type="entry name" value="Enterobactin synthetase component F"/>
    <property type="match status" value="1"/>
</dbReference>
<organism evidence="8 9">
    <name type="scientific">Streptomyces ipomoeae 91-03</name>
    <dbReference type="NCBI Taxonomy" id="698759"/>
    <lineage>
        <taxon>Bacteria</taxon>
        <taxon>Bacillati</taxon>
        <taxon>Actinomycetota</taxon>
        <taxon>Actinomycetes</taxon>
        <taxon>Kitasatosporales</taxon>
        <taxon>Streptomycetaceae</taxon>
        <taxon>Streptomyces</taxon>
    </lineage>
</organism>
<dbReference type="InterPro" id="IPR025110">
    <property type="entry name" value="AMP-bd_C"/>
</dbReference>
<dbReference type="Gene3D" id="3.40.50.12780">
    <property type="entry name" value="N-terminal domain of ligase-like"/>
    <property type="match status" value="1"/>
</dbReference>
<comment type="caution">
    <text evidence="8">The sequence shown here is derived from an EMBL/GenBank/DDBJ whole genome shotgun (WGS) entry which is preliminary data.</text>
</comment>
<evidence type="ECO:0000256" key="5">
    <source>
        <dbReference type="ARBA" id="ARBA00022598"/>
    </source>
</evidence>
<dbReference type="EMBL" id="AEJC01000599">
    <property type="protein sequence ID" value="EKX61417.1"/>
    <property type="molecule type" value="Genomic_DNA"/>
</dbReference>
<dbReference type="Gene3D" id="2.30.38.10">
    <property type="entry name" value="Luciferase, Domain 3"/>
    <property type="match status" value="1"/>
</dbReference>
<keyword evidence="9" id="KW-1185">Reference proteome</keyword>
<dbReference type="Pfam" id="PF00668">
    <property type="entry name" value="Condensation"/>
    <property type="match status" value="2"/>
</dbReference>
<dbReference type="FunFam" id="2.30.38.10:FF:000001">
    <property type="entry name" value="Non-ribosomal peptide synthetase PvdI"/>
    <property type="match status" value="2"/>
</dbReference>
<feature type="domain" description="Carrier" evidence="7">
    <location>
        <begin position="984"/>
        <end position="1059"/>
    </location>
</feature>
<dbReference type="Proteomes" id="UP000010411">
    <property type="component" value="Unassembled WGS sequence"/>
</dbReference>
<evidence type="ECO:0000256" key="4">
    <source>
        <dbReference type="ARBA" id="ARBA00022553"/>
    </source>
</evidence>
<dbReference type="CDD" id="cd19540">
    <property type="entry name" value="LCL_NRPS-like"/>
    <property type="match status" value="1"/>
</dbReference>
<dbReference type="InterPro" id="IPR020845">
    <property type="entry name" value="AMP-binding_CS"/>
</dbReference>
<keyword evidence="4" id="KW-0597">Phosphoprotein</keyword>
<evidence type="ECO:0000256" key="3">
    <source>
        <dbReference type="ARBA" id="ARBA00022450"/>
    </source>
</evidence>
<dbReference type="CDD" id="cd17646">
    <property type="entry name" value="A_NRPS_AB3403-like"/>
    <property type="match status" value="1"/>
</dbReference>
<dbReference type="Gene3D" id="3.30.300.30">
    <property type="match status" value="2"/>
</dbReference>
<dbReference type="FunFam" id="3.40.50.12780:FF:000012">
    <property type="entry name" value="Non-ribosomal peptide synthetase"/>
    <property type="match status" value="2"/>
</dbReference>
<feature type="region of interest" description="Disordered" evidence="6">
    <location>
        <begin position="2001"/>
        <end position="2024"/>
    </location>
</feature>
<dbReference type="CDD" id="cd19543">
    <property type="entry name" value="DCL_NRPS"/>
    <property type="match status" value="1"/>
</dbReference>
<dbReference type="InterPro" id="IPR000873">
    <property type="entry name" value="AMP-dep_synth/lig_dom"/>
</dbReference>
<dbReference type="CDD" id="cd17652">
    <property type="entry name" value="A_NRPS_CmdD_like"/>
    <property type="match status" value="1"/>
</dbReference>
<dbReference type="InterPro" id="IPR010080">
    <property type="entry name" value="Thioester_reductase-like_dom"/>
</dbReference>
<accession>L1KLE4</accession>
<dbReference type="FunFam" id="3.30.300.30:FF:000010">
    <property type="entry name" value="Enterobactin synthetase component F"/>
    <property type="match status" value="2"/>
</dbReference>
<comment type="cofactor">
    <cofactor evidence="1">
        <name>pantetheine 4'-phosphate</name>
        <dbReference type="ChEBI" id="CHEBI:47942"/>
    </cofactor>
</comment>
<dbReference type="GO" id="GO:0005829">
    <property type="term" value="C:cytosol"/>
    <property type="evidence" value="ECO:0007669"/>
    <property type="project" value="TreeGrafter"/>
</dbReference>
<dbReference type="NCBIfam" id="NF003417">
    <property type="entry name" value="PRK04813.1"/>
    <property type="match status" value="2"/>
</dbReference>
<dbReference type="Gene3D" id="3.30.559.10">
    <property type="entry name" value="Chloramphenicol acetyltransferase-like domain"/>
    <property type="match status" value="2"/>
</dbReference>
<dbReference type="InterPro" id="IPR001242">
    <property type="entry name" value="Condensation_dom"/>
</dbReference>
<dbReference type="InterPro" id="IPR013120">
    <property type="entry name" value="FAR_NAD-bd"/>
</dbReference>